<evidence type="ECO:0000313" key="2">
    <source>
        <dbReference type="EMBL" id="GLL12853.1"/>
    </source>
</evidence>
<reference evidence="2" key="2">
    <citation type="submission" date="2023-01" db="EMBL/GenBank/DDBJ databases">
        <authorList>
            <person name="Sun Q."/>
            <person name="Evtushenko L."/>
        </authorList>
    </citation>
    <scope>NUCLEOTIDE SEQUENCE</scope>
    <source>
        <strain evidence="2">VKM Ac-1069</strain>
    </source>
</reference>
<feature type="region of interest" description="Disordered" evidence="1">
    <location>
        <begin position="87"/>
        <end position="127"/>
    </location>
</feature>
<dbReference type="EMBL" id="BSFQ01000017">
    <property type="protein sequence ID" value="GLL12853.1"/>
    <property type="molecule type" value="Genomic_DNA"/>
</dbReference>
<organism evidence="2 3">
    <name type="scientific">Pseudonocardia halophobica</name>
    <dbReference type="NCBI Taxonomy" id="29401"/>
    <lineage>
        <taxon>Bacteria</taxon>
        <taxon>Bacillati</taxon>
        <taxon>Actinomycetota</taxon>
        <taxon>Actinomycetes</taxon>
        <taxon>Pseudonocardiales</taxon>
        <taxon>Pseudonocardiaceae</taxon>
        <taxon>Pseudonocardia</taxon>
    </lineage>
</organism>
<comment type="caution">
    <text evidence="2">The sequence shown here is derived from an EMBL/GenBank/DDBJ whole genome shotgun (WGS) entry which is preliminary data.</text>
</comment>
<proteinExistence type="predicted"/>
<dbReference type="AlphaFoldDB" id="A0A9W6NXM1"/>
<evidence type="ECO:0000256" key="1">
    <source>
        <dbReference type="SAM" id="MobiDB-lite"/>
    </source>
</evidence>
<sequence length="140" mass="15353">MRGDRTTERVPDDGRALDPVGVEHPERIGDVLLQVPRRGPRRPPVPTQVDAEPAQRRQRLCHRAEAQPVPGDAVQGEHRRAGGVAGEVDVEGGVGHAVIVPPHPDRIGRDPRLPPRAPQECCPRPDPARNCRWGVVESRT</sequence>
<accession>A0A9W6NXM1</accession>
<name>A0A9W6NXM1_9PSEU</name>
<evidence type="ECO:0000313" key="3">
    <source>
        <dbReference type="Proteomes" id="UP001143463"/>
    </source>
</evidence>
<protein>
    <submittedName>
        <fullName evidence="2">Uncharacterized protein</fullName>
    </submittedName>
</protein>
<gene>
    <name evidence="2" type="ORF">GCM10017577_39950</name>
</gene>
<feature type="compositionally biased region" description="Basic and acidic residues" evidence="1">
    <location>
        <begin position="103"/>
        <end position="113"/>
    </location>
</feature>
<reference evidence="2" key="1">
    <citation type="journal article" date="2014" name="Int. J. Syst. Evol. Microbiol.">
        <title>Complete genome sequence of Corynebacterium casei LMG S-19264T (=DSM 44701T), isolated from a smear-ripened cheese.</title>
        <authorList>
            <consortium name="US DOE Joint Genome Institute (JGI-PGF)"/>
            <person name="Walter F."/>
            <person name="Albersmeier A."/>
            <person name="Kalinowski J."/>
            <person name="Ruckert C."/>
        </authorList>
    </citation>
    <scope>NUCLEOTIDE SEQUENCE</scope>
    <source>
        <strain evidence="2">VKM Ac-1069</strain>
    </source>
</reference>
<feature type="compositionally biased region" description="Basic and acidic residues" evidence="1">
    <location>
        <begin position="1"/>
        <end position="29"/>
    </location>
</feature>
<feature type="region of interest" description="Disordered" evidence="1">
    <location>
        <begin position="1"/>
        <end position="58"/>
    </location>
</feature>
<keyword evidence="3" id="KW-1185">Reference proteome</keyword>
<dbReference type="Proteomes" id="UP001143463">
    <property type="component" value="Unassembled WGS sequence"/>
</dbReference>